<protein>
    <submittedName>
        <fullName evidence="1">Flagellar biosynthesis, cell-distal portion of basal-body rod</fullName>
    </submittedName>
</protein>
<dbReference type="Gene3D" id="3.40.50.1110">
    <property type="entry name" value="SGNH hydrolase"/>
    <property type="match status" value="1"/>
</dbReference>
<dbReference type="EMBL" id="CAAHCQ010000003">
    <property type="protein sequence ID" value="VGL57043.1"/>
    <property type="molecule type" value="Genomic_DNA"/>
</dbReference>
<dbReference type="InterPro" id="IPR036514">
    <property type="entry name" value="SGNH_hydro_sf"/>
</dbReference>
<dbReference type="GO" id="GO:0016788">
    <property type="term" value="F:hydrolase activity, acting on ester bonds"/>
    <property type="evidence" value="ECO:0007669"/>
    <property type="project" value="UniProtKB-ARBA"/>
</dbReference>
<dbReference type="RefSeq" id="WP_228261378.1">
    <property type="nucleotide sequence ID" value="NZ_CAAGTQ010000025.1"/>
</dbReference>
<proteinExistence type="predicted"/>
<sequence>MAFNPELGSTSPAVLLDNAERLDKLVNGPAADVPDRGGDPLYSWRQMMAKNDEIRQNIIPLSKQYMTIEAAQADIANIPAGSTTYVRSQDGSSLADEYINNGGTLTATGRKMPSQEALRSIQDVLFDENIAFLFSDLDGFHIADISYDNNGQPLLNIGSMCISRSNGSALEIIDREGFYISLDDLIQKIYHIDSGYIAGMKIGRGDNALEVLDSDGFNLSLDDILARLITLEEDGGTTPVESSNIRLENLAASAGAAMTYPVTAPIAGIKKGVNIFIGFGQSLCIGDEAYSVVTRSPSILGNKMLGQAVRGAYYGKTTDATFGPLGGQNIYYDLEEKRQDGGTIITDPSVSTRMGETFMSGFLETLKTLHNRSRGVSNDEDVVLAGSVTGCVGTDLATLLKGAGTGYYERLISCIEGHVEAARAAGHTEIQVAGIPFLQGENDYDLGTSRENYLVMLNSLFDDISSDVKQITGQRDNPAFFIYQTGGVYIRQTEGNSLPVNMAQLDITTRNDTFLVAPVFPYPQVSSWGAHKSANSYRWWGCAAANTVWNIYNGMNQAPFDMIEAVYDSDAIYVAFRTPCPPLIKRPFYYVSGQKNYSDYGFSVIDATGTLSGGSLSVSIISPRVMKIKPARQLTGNVRLNLGDQLHGGGHNVADSSPQVAIFNWQYYGTDNQSVNENISELNNKPYALYNYAAIQTINVKVE</sequence>
<organism evidence="1">
    <name type="scientific">Klebsiella pneumoniae</name>
    <dbReference type="NCBI Taxonomy" id="573"/>
    <lineage>
        <taxon>Bacteria</taxon>
        <taxon>Pseudomonadati</taxon>
        <taxon>Pseudomonadota</taxon>
        <taxon>Gammaproteobacteria</taxon>
        <taxon>Enterobacterales</taxon>
        <taxon>Enterobacteriaceae</taxon>
        <taxon>Klebsiella/Raoultella group</taxon>
        <taxon>Klebsiella</taxon>
        <taxon>Klebsiella pneumoniae complex</taxon>
    </lineage>
</organism>
<keyword evidence="1" id="KW-0969">Cilium</keyword>
<evidence type="ECO:0000313" key="1">
    <source>
        <dbReference type="EMBL" id="VGL57043.1"/>
    </source>
</evidence>
<gene>
    <name evidence="1" type="ORF">SAMEA4873649_01965</name>
</gene>
<dbReference type="SUPFAM" id="SSF52266">
    <property type="entry name" value="SGNH hydrolase"/>
    <property type="match status" value="1"/>
</dbReference>
<keyword evidence="1" id="KW-0282">Flagellum</keyword>
<name>A0A485RQ57_KLEPN</name>
<keyword evidence="1" id="KW-0966">Cell projection</keyword>
<reference evidence="1" key="1">
    <citation type="submission" date="2019-03" db="EMBL/GenBank/DDBJ databases">
        <authorList>
            <consortium name="Pathogen Informatics"/>
        </authorList>
    </citation>
    <scope>NUCLEOTIDE SEQUENCE</scope>
    <source>
        <strain evidence="1">5012STDY7626447</strain>
    </source>
</reference>
<dbReference type="AlphaFoldDB" id="A0A485RQ57"/>
<accession>A0A485RQ57</accession>